<dbReference type="HOGENOM" id="CLU_066538_2_1_4"/>
<evidence type="ECO:0000256" key="7">
    <source>
        <dbReference type="ARBA" id="ARBA00022989"/>
    </source>
</evidence>
<dbReference type="AlphaFoldDB" id="Q5P3K8"/>
<evidence type="ECO:0000313" key="11">
    <source>
        <dbReference type="EMBL" id="CAI08106.1"/>
    </source>
</evidence>
<protein>
    <recommendedName>
        <fullName evidence="4 9">Heme exporter protein C</fullName>
    </recommendedName>
    <alternativeName>
        <fullName evidence="9">Cytochrome c-type biogenesis protein</fullName>
    </alternativeName>
</protein>
<dbReference type="GO" id="GO:0020037">
    <property type="term" value="F:heme binding"/>
    <property type="evidence" value="ECO:0007669"/>
    <property type="project" value="InterPro"/>
</dbReference>
<keyword evidence="12" id="KW-1185">Reference proteome</keyword>
<comment type="similarity">
    <text evidence="3 9">Belongs to the CcmC/CycZ/HelC family.</text>
</comment>
<feature type="transmembrane region" description="Helical" evidence="9">
    <location>
        <begin position="21"/>
        <end position="51"/>
    </location>
</feature>
<dbReference type="Pfam" id="PF01578">
    <property type="entry name" value="Cytochrom_C_asm"/>
    <property type="match status" value="1"/>
</dbReference>
<keyword evidence="9" id="KW-1003">Cell membrane</keyword>
<dbReference type="EMBL" id="CR555306">
    <property type="protein sequence ID" value="CAI08106.1"/>
    <property type="molecule type" value="Genomic_DNA"/>
</dbReference>
<dbReference type="GO" id="GO:0015232">
    <property type="term" value="F:heme transmembrane transporter activity"/>
    <property type="evidence" value="ECO:0007669"/>
    <property type="project" value="InterPro"/>
</dbReference>
<evidence type="ECO:0000256" key="9">
    <source>
        <dbReference type="RuleBase" id="RU364092"/>
    </source>
</evidence>
<evidence type="ECO:0000256" key="2">
    <source>
        <dbReference type="ARBA" id="ARBA00004141"/>
    </source>
</evidence>
<dbReference type="GO" id="GO:0017004">
    <property type="term" value="P:cytochrome complex assembly"/>
    <property type="evidence" value="ECO:0007669"/>
    <property type="project" value="UniProtKB-KW"/>
</dbReference>
<evidence type="ECO:0000256" key="5">
    <source>
        <dbReference type="ARBA" id="ARBA00022692"/>
    </source>
</evidence>
<comment type="function">
    <text evidence="1 9">Required for the export of heme to the periplasm for the biogenesis of c-type cytochromes.</text>
</comment>
<keyword evidence="8 9" id="KW-0472">Membrane</keyword>
<feature type="transmembrane region" description="Helical" evidence="9">
    <location>
        <begin position="103"/>
        <end position="123"/>
    </location>
</feature>
<dbReference type="NCBIfam" id="TIGR01191">
    <property type="entry name" value="ccmC"/>
    <property type="match status" value="1"/>
</dbReference>
<dbReference type="PANTHER" id="PTHR30071">
    <property type="entry name" value="HEME EXPORTER PROTEIN C"/>
    <property type="match status" value="1"/>
</dbReference>
<gene>
    <name evidence="9 11" type="primary">ccmC</name>
    <name evidence="11" type="ORF">ebA3518</name>
</gene>
<keyword evidence="9" id="KW-0813">Transport</keyword>
<dbReference type="eggNOG" id="COG0755">
    <property type="taxonomic scope" value="Bacteria"/>
</dbReference>
<sequence>MKEMKRPERGKSLFRFAAPQLFYPLAGALAPWFAGAAAVLTIIGLWLAFFVAPTDAQQGEVYRVIFIHVPAAWMSMFVYLIMAFWSAVGLVMNTRLSFMMARALAPTGAMFCVVALVTGALWGKPTWGAYWVWDARLTSQLLLLFLYFGFMALTEAIEDPRRADKAGAIIALVGAVNVPIIYFSVKWWNTLHQGASVSLTKAPSMAATMLAGMLVMALASWAYTIAVTLWRVRPLILERERHAEWVAAELDALEGRI</sequence>
<evidence type="ECO:0000259" key="10">
    <source>
        <dbReference type="Pfam" id="PF01578"/>
    </source>
</evidence>
<dbReference type="PRINTS" id="PR01386">
    <property type="entry name" value="CCMCBIOGNSIS"/>
</dbReference>
<evidence type="ECO:0000256" key="6">
    <source>
        <dbReference type="ARBA" id="ARBA00022748"/>
    </source>
</evidence>
<evidence type="ECO:0000313" key="12">
    <source>
        <dbReference type="Proteomes" id="UP000006552"/>
    </source>
</evidence>
<keyword evidence="7 9" id="KW-1133">Transmembrane helix</keyword>
<evidence type="ECO:0000256" key="4">
    <source>
        <dbReference type="ARBA" id="ARBA00016463"/>
    </source>
</evidence>
<dbReference type="PANTHER" id="PTHR30071:SF1">
    <property type="entry name" value="CYTOCHROME B_B6 PROTEIN-RELATED"/>
    <property type="match status" value="1"/>
</dbReference>
<dbReference type="InterPro" id="IPR002541">
    <property type="entry name" value="Cyt_c_assembly"/>
</dbReference>
<feature type="transmembrane region" description="Helical" evidence="9">
    <location>
        <begin position="205"/>
        <end position="232"/>
    </location>
</feature>
<feature type="transmembrane region" description="Helical" evidence="9">
    <location>
        <begin position="166"/>
        <end position="185"/>
    </location>
</feature>
<dbReference type="InterPro" id="IPR003557">
    <property type="entry name" value="Cyt_c_biogenesis_CcmC"/>
</dbReference>
<organism evidence="11 12">
    <name type="scientific">Aromatoleum aromaticum (strain DSM 19018 / LMG 30748 / EbN1)</name>
    <name type="common">Azoarcus sp. (strain EbN1)</name>
    <dbReference type="NCBI Taxonomy" id="76114"/>
    <lineage>
        <taxon>Bacteria</taxon>
        <taxon>Pseudomonadati</taxon>
        <taxon>Pseudomonadota</taxon>
        <taxon>Betaproteobacteria</taxon>
        <taxon>Rhodocyclales</taxon>
        <taxon>Rhodocyclaceae</taxon>
        <taxon>Aromatoleum</taxon>
    </lineage>
</organism>
<feature type="transmembrane region" description="Helical" evidence="9">
    <location>
        <begin position="135"/>
        <end position="154"/>
    </location>
</feature>
<evidence type="ECO:0000256" key="3">
    <source>
        <dbReference type="ARBA" id="ARBA00005840"/>
    </source>
</evidence>
<dbReference type="Proteomes" id="UP000006552">
    <property type="component" value="Chromosome"/>
</dbReference>
<keyword evidence="6 9" id="KW-0201">Cytochrome c-type biogenesis</keyword>
<dbReference type="STRING" id="76114.ebA3518"/>
<feature type="transmembrane region" description="Helical" evidence="9">
    <location>
        <begin position="71"/>
        <end position="91"/>
    </location>
</feature>
<comment type="subcellular location">
    <subcellularLocation>
        <location evidence="9">Cell inner membrane</location>
    </subcellularLocation>
    <subcellularLocation>
        <location evidence="2">Membrane</location>
        <topology evidence="2">Multi-pass membrane protein</topology>
    </subcellularLocation>
</comment>
<dbReference type="GO" id="GO:0005886">
    <property type="term" value="C:plasma membrane"/>
    <property type="evidence" value="ECO:0007669"/>
    <property type="project" value="UniProtKB-SubCell"/>
</dbReference>
<accession>Q5P3K8</accession>
<reference evidence="11 12" key="1">
    <citation type="journal article" date="2005" name="Arch. Microbiol.">
        <title>The genome sequence of an anaerobic aromatic-degrading denitrifying bacterium, strain EbN1.</title>
        <authorList>
            <person name="Rabus R."/>
            <person name="Kube M."/>
            <person name="Heider J."/>
            <person name="Beck A."/>
            <person name="Heitmann K."/>
            <person name="Widdel F."/>
            <person name="Reinhardt R."/>
        </authorList>
    </citation>
    <scope>NUCLEOTIDE SEQUENCE [LARGE SCALE GENOMIC DNA]</scope>
    <source>
        <strain evidence="11 12">EbN1</strain>
    </source>
</reference>
<keyword evidence="9" id="KW-0997">Cell inner membrane</keyword>
<name>Q5P3K8_AROAE</name>
<keyword evidence="5 9" id="KW-0812">Transmembrane</keyword>
<dbReference type="InterPro" id="IPR045062">
    <property type="entry name" value="Cyt_c_biogenesis_CcsA/CcmC"/>
</dbReference>
<proteinExistence type="inferred from homology"/>
<evidence type="ECO:0000256" key="8">
    <source>
        <dbReference type="ARBA" id="ARBA00023136"/>
    </source>
</evidence>
<evidence type="ECO:0000256" key="1">
    <source>
        <dbReference type="ARBA" id="ARBA00002442"/>
    </source>
</evidence>
<dbReference type="KEGG" id="eba:ebA3518"/>
<feature type="domain" description="Cytochrome c assembly protein" evidence="10">
    <location>
        <begin position="18"/>
        <end position="192"/>
    </location>
</feature>